<accession>A0A0K2LEK1</accession>
<feature type="transmembrane region" description="Helical" evidence="2">
    <location>
        <begin position="85"/>
        <end position="106"/>
    </location>
</feature>
<evidence type="ECO:0000256" key="2">
    <source>
        <dbReference type="SAM" id="Phobius"/>
    </source>
</evidence>
<keyword evidence="2" id="KW-0472">Membrane</keyword>
<dbReference type="AlphaFoldDB" id="A0A0K2LEK1"/>
<dbReference type="EMBL" id="CP012559">
    <property type="protein sequence ID" value="ALB29722.1"/>
    <property type="molecule type" value="Genomic_DNA"/>
</dbReference>
<dbReference type="OrthoDB" id="9805856at2"/>
<reference evidence="4 5" key="1">
    <citation type="submission" date="2015-08" db="EMBL/GenBank/DDBJ databases">
        <title>Genomic sequence of Lactobacillus heilongjiangensis DSM 28069, isolated from Chinese traditional pickle.</title>
        <authorList>
            <person name="Jiang X."/>
            <person name="Zheng B."/>
            <person name="Cheng H."/>
        </authorList>
    </citation>
    <scope>NUCLEOTIDE SEQUENCE [LARGE SCALE GENOMIC DNA]</scope>
    <source>
        <strain evidence="4 5">DSM 28069</strain>
    </source>
</reference>
<dbReference type="SUPFAM" id="SSF47413">
    <property type="entry name" value="lambda repressor-like DNA-binding domains"/>
    <property type="match status" value="1"/>
</dbReference>
<evidence type="ECO:0000313" key="5">
    <source>
        <dbReference type="Proteomes" id="UP000061546"/>
    </source>
</evidence>
<dbReference type="SMART" id="SM00530">
    <property type="entry name" value="HTH_XRE"/>
    <property type="match status" value="1"/>
</dbReference>
<evidence type="ECO:0000259" key="3">
    <source>
        <dbReference type="PROSITE" id="PS50943"/>
    </source>
</evidence>
<sequence length="175" mass="19780">MRIGEQLQQQRKLRNMSQNELADKLKISRQSISKWENGASLPSFSNVIAISELFDISLDELIKGDVDLMNKFEDDKIGLSKIETIFTVGFILVITSLIFIYSQGITVTSVDYWLPGLGIIFFIGFAANIKWSVFNKSLNKKAVFFGILLLVVIVVPYIMHEVPDILEGIREGSNY</sequence>
<feature type="transmembrane region" description="Helical" evidence="2">
    <location>
        <begin position="142"/>
        <end position="159"/>
    </location>
</feature>
<proteinExistence type="predicted"/>
<protein>
    <recommendedName>
        <fullName evidence="3">HTH cro/C1-type domain-containing protein</fullName>
    </recommendedName>
</protein>
<dbReference type="Gene3D" id="1.10.260.40">
    <property type="entry name" value="lambda repressor-like DNA-binding domains"/>
    <property type="match status" value="1"/>
</dbReference>
<dbReference type="Pfam" id="PF01381">
    <property type="entry name" value="HTH_3"/>
    <property type="match status" value="1"/>
</dbReference>
<name>A0A0K2LEK1_9LACO</name>
<dbReference type="Proteomes" id="UP000061546">
    <property type="component" value="Chromosome"/>
</dbReference>
<dbReference type="PANTHER" id="PTHR46558">
    <property type="entry name" value="TRACRIPTIONAL REGULATORY PROTEIN-RELATED-RELATED"/>
    <property type="match status" value="1"/>
</dbReference>
<dbReference type="STRING" id="1074467.JP39_10350"/>
<keyword evidence="2" id="KW-0812">Transmembrane</keyword>
<dbReference type="GO" id="GO:0003677">
    <property type="term" value="F:DNA binding"/>
    <property type="evidence" value="ECO:0007669"/>
    <property type="project" value="UniProtKB-KW"/>
</dbReference>
<dbReference type="CDD" id="cd00093">
    <property type="entry name" value="HTH_XRE"/>
    <property type="match status" value="1"/>
</dbReference>
<dbReference type="InterPro" id="IPR001387">
    <property type="entry name" value="Cro/C1-type_HTH"/>
</dbReference>
<feature type="transmembrane region" description="Helical" evidence="2">
    <location>
        <begin position="112"/>
        <end position="130"/>
    </location>
</feature>
<feature type="domain" description="HTH cro/C1-type" evidence="3">
    <location>
        <begin position="7"/>
        <end position="61"/>
    </location>
</feature>
<evidence type="ECO:0000313" key="4">
    <source>
        <dbReference type="EMBL" id="ALB29722.1"/>
    </source>
</evidence>
<organism evidence="4 5">
    <name type="scientific">Companilactobacillus heilongjiangensis</name>
    <dbReference type="NCBI Taxonomy" id="1074467"/>
    <lineage>
        <taxon>Bacteria</taxon>
        <taxon>Bacillati</taxon>
        <taxon>Bacillota</taxon>
        <taxon>Bacilli</taxon>
        <taxon>Lactobacillales</taxon>
        <taxon>Lactobacillaceae</taxon>
        <taxon>Companilactobacillus</taxon>
    </lineage>
</organism>
<dbReference type="PROSITE" id="PS50943">
    <property type="entry name" value="HTH_CROC1"/>
    <property type="match status" value="1"/>
</dbReference>
<keyword evidence="1" id="KW-0238">DNA-binding</keyword>
<dbReference type="KEGG" id="lhi:JP39_10350"/>
<dbReference type="InterPro" id="IPR010982">
    <property type="entry name" value="Lambda_DNA-bd_dom_sf"/>
</dbReference>
<keyword evidence="2" id="KW-1133">Transmembrane helix</keyword>
<dbReference type="PANTHER" id="PTHR46558:SF15">
    <property type="entry name" value="HELIX-TURN-HELIX DOMAIN PROTEIN"/>
    <property type="match status" value="1"/>
</dbReference>
<evidence type="ECO:0000256" key="1">
    <source>
        <dbReference type="ARBA" id="ARBA00023125"/>
    </source>
</evidence>
<dbReference type="RefSeq" id="WP_053085059.1">
    <property type="nucleotide sequence ID" value="NZ_BJDV01000005.1"/>
</dbReference>
<keyword evidence="5" id="KW-1185">Reference proteome</keyword>
<gene>
    <name evidence="4" type="ORF">JP39_10350</name>
</gene>